<comment type="caution">
    <text evidence="1">The sequence shown here is derived from an EMBL/GenBank/DDBJ whole genome shotgun (WGS) entry which is preliminary data.</text>
</comment>
<name>A0A834X3C8_9FABA</name>
<dbReference type="PANTHER" id="PTHR33511">
    <property type="entry name" value="OS06G0632400 PROTEIN"/>
    <property type="match status" value="1"/>
</dbReference>
<gene>
    <name evidence="1" type="ORF">G2W53_011721</name>
</gene>
<evidence type="ECO:0000313" key="1">
    <source>
        <dbReference type="EMBL" id="KAF7836862.1"/>
    </source>
</evidence>
<dbReference type="AlphaFoldDB" id="A0A834X3C8"/>
<proteinExistence type="predicted"/>
<dbReference type="EMBL" id="JAAIUW010000004">
    <property type="protein sequence ID" value="KAF7836862.1"/>
    <property type="molecule type" value="Genomic_DNA"/>
</dbReference>
<dbReference type="Proteomes" id="UP000634136">
    <property type="component" value="Unassembled WGS sequence"/>
</dbReference>
<accession>A0A834X3C8</accession>
<evidence type="ECO:0000313" key="2">
    <source>
        <dbReference type="Proteomes" id="UP000634136"/>
    </source>
</evidence>
<reference evidence="1" key="1">
    <citation type="submission" date="2020-09" db="EMBL/GenBank/DDBJ databases">
        <title>Genome-Enabled Discovery of Anthraquinone Biosynthesis in Senna tora.</title>
        <authorList>
            <person name="Kang S.-H."/>
            <person name="Pandey R.P."/>
            <person name="Lee C.-M."/>
            <person name="Sim J.-S."/>
            <person name="Jeong J.-T."/>
            <person name="Choi B.-S."/>
            <person name="Jung M."/>
            <person name="Ginzburg D."/>
            <person name="Zhao K."/>
            <person name="Won S.Y."/>
            <person name="Oh T.-J."/>
            <person name="Yu Y."/>
            <person name="Kim N.-H."/>
            <person name="Lee O.R."/>
            <person name="Lee T.-H."/>
            <person name="Bashyal P."/>
            <person name="Kim T.-S."/>
            <person name="Lee W.-H."/>
            <person name="Kawkins C."/>
            <person name="Kim C.-K."/>
            <person name="Kim J.S."/>
            <person name="Ahn B.O."/>
            <person name="Rhee S.Y."/>
            <person name="Sohng J.K."/>
        </authorList>
    </citation>
    <scope>NUCLEOTIDE SEQUENCE</scope>
    <source>
        <tissue evidence="1">Leaf</tissue>
    </source>
</reference>
<organism evidence="1 2">
    <name type="scientific">Senna tora</name>
    <dbReference type="NCBI Taxonomy" id="362788"/>
    <lineage>
        <taxon>Eukaryota</taxon>
        <taxon>Viridiplantae</taxon>
        <taxon>Streptophyta</taxon>
        <taxon>Embryophyta</taxon>
        <taxon>Tracheophyta</taxon>
        <taxon>Spermatophyta</taxon>
        <taxon>Magnoliopsida</taxon>
        <taxon>eudicotyledons</taxon>
        <taxon>Gunneridae</taxon>
        <taxon>Pentapetalae</taxon>
        <taxon>rosids</taxon>
        <taxon>fabids</taxon>
        <taxon>Fabales</taxon>
        <taxon>Fabaceae</taxon>
        <taxon>Caesalpinioideae</taxon>
        <taxon>Cassia clade</taxon>
        <taxon>Senna</taxon>
    </lineage>
</organism>
<dbReference type="OrthoDB" id="654716at2759"/>
<keyword evidence="2" id="KW-1185">Reference proteome</keyword>
<protein>
    <submittedName>
        <fullName evidence="1">Uncharacterized protein</fullName>
    </submittedName>
</protein>
<sequence length="102" mass="11941">MGGRRSSSFCFCSIFKSCFSSGRDDDEYWEDSVSRRRIFASDEDRERWIAEPGIDRKASAFIAKYYANRVSDSEHHFFVFSAQYVVYESVLYSAHDINLEHV</sequence>